<reference evidence="1 2" key="1">
    <citation type="journal article" date="2017" name="Front. Microbiol.">
        <title>New Insights into the Diversity of the Genus Faecalibacterium.</title>
        <authorList>
            <person name="Benevides L."/>
            <person name="Burman S."/>
            <person name="Martin R."/>
            <person name="Robert V."/>
            <person name="Thomas M."/>
            <person name="Miquel S."/>
            <person name="Chain F."/>
            <person name="Sokol H."/>
            <person name="Bermudez-Humaran L.G."/>
            <person name="Morrison M."/>
            <person name="Langella P."/>
            <person name="Azevedo V.A."/>
            <person name="Chatel J.M."/>
            <person name="Soares S."/>
        </authorList>
    </citation>
    <scope>NUCLEOTIDE SEQUENCE [LARGE SCALE GENOMIC DNA]</scope>
    <source>
        <strain evidence="2">CNCM I-4541</strain>
    </source>
</reference>
<dbReference type="EMBL" id="NMTR01000001">
    <property type="protein sequence ID" value="PDX62490.1"/>
    <property type="molecule type" value="Genomic_DNA"/>
</dbReference>
<evidence type="ECO:0000313" key="1">
    <source>
        <dbReference type="EMBL" id="PDX62490.1"/>
    </source>
</evidence>
<comment type="caution">
    <text evidence="1">The sequence shown here is derived from an EMBL/GenBank/DDBJ whole genome shotgun (WGS) entry which is preliminary data.</text>
</comment>
<dbReference type="Proteomes" id="UP000220959">
    <property type="component" value="Unassembled WGS sequence"/>
</dbReference>
<keyword evidence="2" id="KW-1185">Reference proteome</keyword>
<protein>
    <submittedName>
        <fullName evidence="1">Uncharacterized protein</fullName>
    </submittedName>
</protein>
<gene>
    <name evidence="1" type="ORF">CGS49_00295</name>
</gene>
<proteinExistence type="predicted"/>
<organism evidence="1 2">
    <name type="scientific">Faecalibacterium langellae</name>
    <dbReference type="NCBI Taxonomy" id="3435293"/>
    <lineage>
        <taxon>Bacteria</taxon>
        <taxon>Bacillati</taxon>
        <taxon>Bacillota</taxon>
        <taxon>Clostridia</taxon>
        <taxon>Eubacteriales</taxon>
        <taxon>Oscillospiraceae</taxon>
        <taxon>Faecalibacterium</taxon>
    </lineage>
</organism>
<name>A0ACC9D3W5_9FIRM</name>
<sequence>MITRRDFLKVTGVAAAAAALTACGGSSSTASSGTASSAAASTAAKLDKIKVAVPNDTTNEARALTLLEKNGFFKLKADAGLTATAKDIEENPLNVTVDEVEAAQVPNVLQDEDYAVINSNYAISAGLDPINDALAMEDGTSAYVNVLVCKEGNEEEPKIKALVAALQSQQVKDFMEENYKGAVVSVVENPTDGYDSSIDYDALNGETVSCAATPAPHCEVLEICKDILAAKGITLDIQEFDDYIQPNNVVEDGQIDTNYFQHQPYLDDFNAEHGTHLVTVAGIHVEPMGIYGGKQDSLAPIEG</sequence>
<accession>A0ACC9D3W5</accession>
<evidence type="ECO:0000313" key="2">
    <source>
        <dbReference type="Proteomes" id="UP000220959"/>
    </source>
</evidence>